<evidence type="ECO:0000256" key="2">
    <source>
        <dbReference type="ARBA" id="ARBA00006275"/>
    </source>
</evidence>
<dbReference type="SUPFAM" id="SSF48452">
    <property type="entry name" value="TPR-like"/>
    <property type="match status" value="1"/>
</dbReference>
<feature type="domain" description="SusD-like N-terminal" evidence="8">
    <location>
        <begin position="94"/>
        <end position="218"/>
    </location>
</feature>
<feature type="chain" id="PRO_5004904340" evidence="6">
    <location>
        <begin position="27"/>
        <end position="655"/>
    </location>
</feature>
<proteinExistence type="inferred from homology"/>
<keyword evidence="4" id="KW-0472">Membrane</keyword>
<keyword evidence="10" id="KW-1185">Reference proteome</keyword>
<dbReference type="PROSITE" id="PS51257">
    <property type="entry name" value="PROKAR_LIPOPROTEIN"/>
    <property type="match status" value="1"/>
</dbReference>
<dbReference type="GO" id="GO:0009279">
    <property type="term" value="C:cell outer membrane"/>
    <property type="evidence" value="ECO:0007669"/>
    <property type="project" value="UniProtKB-SubCell"/>
</dbReference>
<dbReference type="Gene3D" id="1.25.40.390">
    <property type="match status" value="1"/>
</dbReference>
<dbReference type="Proteomes" id="UP000019402">
    <property type="component" value="Unassembled WGS sequence"/>
</dbReference>
<sequence>MIIMNKINLNMKTILMTLLSAMIVLSSCEDYLEQDPKDELTEAIYFTKPEHFEYASYNLYGALGWDDGDEASDLCSNLADDDVAHGYSVAALDDDDYWKKPYSRLRAVNELIQKAEEYTGDKDEIAEYLGVGYFFRAWNHFIMLKRYGGVPIVTRVLDVDSEEVYGPRNSRYEVVYQILTDLDMAIERLRFESDINDGTETGMVSVEAAKAFKARVLLYEATWEKYVSDIEYLDGDGIEAGAGSNKPEGYPSITDMLTDAKQAALDVMSSGEFELWDKRAQLEAAGAGYGDRHIYYMFTLEDGSNPAGLSKSDNKEFVFQTVYDYTYKQIRQNLSHSMKFTPSRKLMDMYLCKDGLPVQYSSEFKGYRNMTDEFENRDLRLVGLVSEPGKQYWGYGASARGGGARYDKTFEEVELETSYDYTYWPQLLNNAERGVGYSGLKFVTENYNRETNTESYNYPQIRLAEVMLIYAEAACELGGGQLNVSGATPISQGDLDMTINKIRARAGVAPLTYDLIAPYPELTMLGEIRRERAIELYGEGHRYDDLKRWGIAYDELRRSTCLNYIQYEGTSTEYETMVHPQYEDGRMLFDASVFPNGLTSGESATSSYAGIAPTKPGALIIDDASVRSFRVANYLEPIPKNQIELNPALVQNPGW</sequence>
<evidence type="ECO:0000256" key="3">
    <source>
        <dbReference type="ARBA" id="ARBA00022729"/>
    </source>
</evidence>
<evidence type="ECO:0000256" key="6">
    <source>
        <dbReference type="SAM" id="SignalP"/>
    </source>
</evidence>
<evidence type="ECO:0000259" key="8">
    <source>
        <dbReference type="Pfam" id="PF14322"/>
    </source>
</evidence>
<comment type="caution">
    <text evidence="9">The sequence shown here is derived from an EMBL/GenBank/DDBJ whole genome shotgun (WGS) entry which is preliminary data.</text>
</comment>
<evidence type="ECO:0000313" key="10">
    <source>
        <dbReference type="Proteomes" id="UP000019402"/>
    </source>
</evidence>
<reference evidence="9 10" key="1">
    <citation type="journal article" date="2014" name="Genome Announc.">
        <title>Draft Genome Sequence of Cytophaga fermentans JCM 21142T, a Facultative Anaerobe Isolated from Marine Mud.</title>
        <authorList>
            <person name="Starns D."/>
            <person name="Oshima K."/>
            <person name="Suda W."/>
            <person name="Iino T."/>
            <person name="Yuki M."/>
            <person name="Inoue J."/>
            <person name="Kitamura K."/>
            <person name="Iida T."/>
            <person name="Darby A."/>
            <person name="Hattori M."/>
            <person name="Ohkuma M."/>
        </authorList>
    </citation>
    <scope>NUCLEOTIDE SEQUENCE [LARGE SCALE GENOMIC DNA]</scope>
    <source>
        <strain evidence="9 10">JCM 21142</strain>
    </source>
</reference>
<dbReference type="InterPro" id="IPR033985">
    <property type="entry name" value="SusD-like_N"/>
</dbReference>
<dbReference type="Pfam" id="PF07980">
    <property type="entry name" value="SusD_RagB"/>
    <property type="match status" value="1"/>
</dbReference>
<dbReference type="InterPro" id="IPR012944">
    <property type="entry name" value="SusD_RagB_dom"/>
</dbReference>
<dbReference type="InterPro" id="IPR011990">
    <property type="entry name" value="TPR-like_helical_dom_sf"/>
</dbReference>
<dbReference type="EMBL" id="BAMD01000004">
    <property type="protein sequence ID" value="GAF01974.1"/>
    <property type="molecule type" value="Genomic_DNA"/>
</dbReference>
<accession>W7YHB2</accession>
<dbReference type="eggNOG" id="COG0457">
    <property type="taxonomic scope" value="Bacteria"/>
</dbReference>
<comment type="similarity">
    <text evidence="2">Belongs to the SusD family.</text>
</comment>
<dbReference type="AlphaFoldDB" id="W7YHB2"/>
<organism evidence="9 10">
    <name type="scientific">Saccharicrinis fermentans DSM 9555 = JCM 21142</name>
    <dbReference type="NCBI Taxonomy" id="869213"/>
    <lineage>
        <taxon>Bacteria</taxon>
        <taxon>Pseudomonadati</taxon>
        <taxon>Bacteroidota</taxon>
        <taxon>Bacteroidia</taxon>
        <taxon>Marinilabiliales</taxon>
        <taxon>Marinilabiliaceae</taxon>
        <taxon>Saccharicrinis</taxon>
    </lineage>
</organism>
<gene>
    <name evidence="9" type="ORF">JCM21142_1597</name>
</gene>
<evidence type="ECO:0000256" key="1">
    <source>
        <dbReference type="ARBA" id="ARBA00004442"/>
    </source>
</evidence>
<name>W7YHB2_9BACT</name>
<keyword evidence="3 6" id="KW-0732">Signal</keyword>
<dbReference type="Pfam" id="PF14322">
    <property type="entry name" value="SusD-like_3"/>
    <property type="match status" value="1"/>
</dbReference>
<feature type="signal peptide" evidence="6">
    <location>
        <begin position="1"/>
        <end position="26"/>
    </location>
</feature>
<keyword evidence="5" id="KW-0998">Cell outer membrane</keyword>
<protein>
    <submittedName>
        <fullName evidence="9">SusD family protein</fullName>
    </submittedName>
</protein>
<dbReference type="STRING" id="869213.GCA_000517085_01507"/>
<evidence type="ECO:0000313" key="9">
    <source>
        <dbReference type="EMBL" id="GAF01974.1"/>
    </source>
</evidence>
<comment type="subcellular location">
    <subcellularLocation>
        <location evidence="1">Cell outer membrane</location>
    </subcellularLocation>
</comment>
<feature type="domain" description="RagB/SusD" evidence="7">
    <location>
        <begin position="326"/>
        <end position="655"/>
    </location>
</feature>
<evidence type="ECO:0000259" key="7">
    <source>
        <dbReference type="Pfam" id="PF07980"/>
    </source>
</evidence>
<evidence type="ECO:0000256" key="5">
    <source>
        <dbReference type="ARBA" id="ARBA00023237"/>
    </source>
</evidence>
<evidence type="ECO:0000256" key="4">
    <source>
        <dbReference type="ARBA" id="ARBA00023136"/>
    </source>
</evidence>